<keyword evidence="3" id="KW-1185">Reference proteome</keyword>
<gene>
    <name evidence="2" type="ORF">GCM10011366_24940</name>
</gene>
<comment type="similarity">
    <text evidence="1">Belongs to the WXG100 family.</text>
</comment>
<protein>
    <recommendedName>
        <fullName evidence="1">ESAT-6-like protein</fullName>
    </recommendedName>
</protein>
<dbReference type="NCBIfam" id="TIGR03930">
    <property type="entry name" value="WXG100_ESAT6"/>
    <property type="match status" value="1"/>
</dbReference>
<dbReference type="Proteomes" id="UP000605670">
    <property type="component" value="Unassembled WGS sequence"/>
</dbReference>
<dbReference type="InterPro" id="IPR010310">
    <property type="entry name" value="T7SS_ESAT-6-like"/>
</dbReference>
<reference evidence="2" key="1">
    <citation type="journal article" date="2014" name="Int. J. Syst. Evol. Microbiol.">
        <title>Complete genome sequence of Corynebacterium casei LMG S-19264T (=DSM 44701T), isolated from a smear-ripened cheese.</title>
        <authorList>
            <consortium name="US DOE Joint Genome Institute (JGI-PGF)"/>
            <person name="Walter F."/>
            <person name="Albersmeier A."/>
            <person name="Kalinowski J."/>
            <person name="Ruckert C."/>
        </authorList>
    </citation>
    <scope>NUCLEOTIDE SEQUENCE</scope>
    <source>
        <strain evidence="2">CGMCC 1.12160</strain>
    </source>
</reference>
<evidence type="ECO:0000313" key="2">
    <source>
        <dbReference type="EMBL" id="GGF56051.1"/>
    </source>
</evidence>
<name>A0A917F6M9_9MICO</name>
<dbReference type="EMBL" id="BMEM01000004">
    <property type="protein sequence ID" value="GGF56051.1"/>
    <property type="molecule type" value="Genomic_DNA"/>
</dbReference>
<accession>A0A917F6M9</accession>
<dbReference type="SUPFAM" id="SSF140453">
    <property type="entry name" value="EsxAB dimer-like"/>
    <property type="match status" value="1"/>
</dbReference>
<dbReference type="RefSeq" id="WP_188431263.1">
    <property type="nucleotide sequence ID" value="NZ_BAABKH010000014.1"/>
</dbReference>
<dbReference type="Pfam" id="PF06013">
    <property type="entry name" value="WXG100"/>
    <property type="match status" value="1"/>
</dbReference>
<proteinExistence type="inferred from homology"/>
<reference evidence="2" key="2">
    <citation type="submission" date="2020-09" db="EMBL/GenBank/DDBJ databases">
        <authorList>
            <person name="Sun Q."/>
            <person name="Zhou Y."/>
        </authorList>
    </citation>
    <scope>NUCLEOTIDE SEQUENCE</scope>
    <source>
        <strain evidence="2">CGMCC 1.12160</strain>
    </source>
</reference>
<dbReference type="Gene3D" id="1.10.287.1060">
    <property type="entry name" value="ESAT-6-like"/>
    <property type="match status" value="1"/>
</dbReference>
<dbReference type="InterPro" id="IPR036689">
    <property type="entry name" value="ESAT-6-like_sf"/>
</dbReference>
<comment type="caution">
    <text evidence="2">The sequence shown here is derived from an EMBL/GenBank/DDBJ whole genome shotgun (WGS) entry which is preliminary data.</text>
</comment>
<organism evidence="2 3">
    <name type="scientific">Ornithinimicrobium tianjinense</name>
    <dbReference type="NCBI Taxonomy" id="1195761"/>
    <lineage>
        <taxon>Bacteria</taxon>
        <taxon>Bacillati</taxon>
        <taxon>Actinomycetota</taxon>
        <taxon>Actinomycetes</taxon>
        <taxon>Micrococcales</taxon>
        <taxon>Ornithinimicrobiaceae</taxon>
        <taxon>Ornithinimicrobium</taxon>
    </lineage>
</organism>
<sequence>MSNTFAVDTARIAAASADIERIASTIESEVRAMMAKLTALGDCWQGAAAGGFQAVTQEWSVTQEQVRSSLQHISTTLRVTGHDYEQVELTNRMRFVPQ</sequence>
<evidence type="ECO:0000313" key="3">
    <source>
        <dbReference type="Proteomes" id="UP000605670"/>
    </source>
</evidence>
<evidence type="ECO:0000256" key="1">
    <source>
        <dbReference type="RuleBase" id="RU362001"/>
    </source>
</evidence>
<dbReference type="AlphaFoldDB" id="A0A917F6M9"/>